<sequence length="219" mass="23740">MVKDGRPTLGVGLVGYAFMGAVHSQAWRCVGRMFDLPVSPAMTALCGRDPDGVQNAVARFGWASVETDWRRLLERDDVHLVDICTPGDDHAELAIAALAAGMQVLCEKPLVNTVEEAVAMTAVAEPAAERGVRSTVGFNYRRVPARTVARRLVKAGRPGTIRHVRAQYLQDWIREGADPTPSFADGLQVQRVLAAEERSADNGSCRQQVEGAYTVGKAR</sequence>
<comment type="caution">
    <text evidence="3">The sequence shown here is derived from an EMBL/GenBank/DDBJ whole genome shotgun (WGS) entry which is preliminary data.</text>
</comment>
<feature type="domain" description="Gfo/Idh/MocA-like oxidoreductase N-terminal" evidence="2">
    <location>
        <begin position="10"/>
        <end position="136"/>
    </location>
</feature>
<dbReference type="Gene3D" id="3.30.360.10">
    <property type="entry name" value="Dihydrodipicolinate Reductase, domain 2"/>
    <property type="match status" value="1"/>
</dbReference>
<dbReference type="InterPro" id="IPR000683">
    <property type="entry name" value="Gfo/Idh/MocA-like_OxRdtase_N"/>
</dbReference>
<protein>
    <submittedName>
        <fullName evidence="3">Gfo/Idh/MocA family oxidoreductase</fullName>
    </submittedName>
</protein>
<evidence type="ECO:0000259" key="2">
    <source>
        <dbReference type="Pfam" id="PF01408"/>
    </source>
</evidence>
<dbReference type="Pfam" id="PF01408">
    <property type="entry name" value="GFO_IDH_MocA"/>
    <property type="match status" value="1"/>
</dbReference>
<dbReference type="PANTHER" id="PTHR43818:SF11">
    <property type="entry name" value="BCDNA.GH03377"/>
    <property type="match status" value="1"/>
</dbReference>
<dbReference type="Proteomes" id="UP000545761">
    <property type="component" value="Unassembled WGS sequence"/>
</dbReference>
<evidence type="ECO:0000313" key="3">
    <source>
        <dbReference type="EMBL" id="MBA2945653.1"/>
    </source>
</evidence>
<gene>
    <name evidence="3" type="ORF">H1D24_07460</name>
</gene>
<organism evidence="3 4">
    <name type="scientific">Streptomyces himalayensis subsp. himalayensis</name>
    <dbReference type="NCBI Taxonomy" id="2756131"/>
    <lineage>
        <taxon>Bacteria</taxon>
        <taxon>Bacillati</taxon>
        <taxon>Actinomycetota</taxon>
        <taxon>Actinomycetes</taxon>
        <taxon>Kitasatosporales</taxon>
        <taxon>Streptomycetaceae</taxon>
        <taxon>Streptomyces</taxon>
        <taxon>Streptomyces himalayensis</taxon>
    </lineage>
</organism>
<proteinExistence type="predicted"/>
<dbReference type="InterPro" id="IPR050463">
    <property type="entry name" value="Gfo/Idh/MocA_oxidrdct_glycsds"/>
</dbReference>
<evidence type="ECO:0000256" key="1">
    <source>
        <dbReference type="ARBA" id="ARBA00023002"/>
    </source>
</evidence>
<dbReference type="Gene3D" id="3.40.50.720">
    <property type="entry name" value="NAD(P)-binding Rossmann-like Domain"/>
    <property type="match status" value="1"/>
</dbReference>
<dbReference type="EMBL" id="JACEHE010000003">
    <property type="protein sequence ID" value="MBA2945653.1"/>
    <property type="molecule type" value="Genomic_DNA"/>
</dbReference>
<dbReference type="InterPro" id="IPR036291">
    <property type="entry name" value="NAD(P)-bd_dom_sf"/>
</dbReference>
<evidence type="ECO:0000313" key="4">
    <source>
        <dbReference type="Proteomes" id="UP000545761"/>
    </source>
</evidence>
<dbReference type="PANTHER" id="PTHR43818">
    <property type="entry name" value="BCDNA.GH03377"/>
    <property type="match status" value="1"/>
</dbReference>
<accession>A0A7W0DII0</accession>
<dbReference type="GO" id="GO:0000166">
    <property type="term" value="F:nucleotide binding"/>
    <property type="evidence" value="ECO:0007669"/>
    <property type="project" value="InterPro"/>
</dbReference>
<dbReference type="GO" id="GO:0016491">
    <property type="term" value="F:oxidoreductase activity"/>
    <property type="evidence" value="ECO:0007669"/>
    <property type="project" value="UniProtKB-KW"/>
</dbReference>
<dbReference type="AlphaFoldDB" id="A0A7W0DII0"/>
<reference evidence="3 4" key="1">
    <citation type="submission" date="2020-07" db="EMBL/GenBank/DDBJ databases">
        <title>Streptomyces isolated from Indian soil.</title>
        <authorList>
            <person name="Mandal S."/>
            <person name="Maiti P.K."/>
        </authorList>
    </citation>
    <scope>NUCLEOTIDE SEQUENCE [LARGE SCALE GENOMIC DNA]</scope>
    <source>
        <strain evidence="3 4">PSKA28</strain>
    </source>
</reference>
<dbReference type="SUPFAM" id="SSF51735">
    <property type="entry name" value="NAD(P)-binding Rossmann-fold domains"/>
    <property type="match status" value="1"/>
</dbReference>
<keyword evidence="1" id="KW-0560">Oxidoreductase</keyword>
<name>A0A7W0DII0_9ACTN</name>